<evidence type="ECO:0000313" key="1">
    <source>
        <dbReference type="EMBL" id="QGH59779.1"/>
    </source>
</evidence>
<dbReference type="RefSeq" id="WP_153857431.1">
    <property type="nucleotide sequence ID" value="NZ_CP045913.1"/>
</dbReference>
<dbReference type="EMBL" id="CP045913">
    <property type="protein sequence ID" value="QGH59779.1"/>
    <property type="molecule type" value="Genomic_DNA"/>
</dbReference>
<dbReference type="InterPro" id="IPR011990">
    <property type="entry name" value="TPR-like_helical_dom_sf"/>
</dbReference>
<dbReference type="InterPro" id="IPR010323">
    <property type="entry name" value="DUF924"/>
</dbReference>
<dbReference type="AlphaFoldDB" id="A0A5Q2V6K6"/>
<dbReference type="Proteomes" id="UP000381260">
    <property type="component" value="Chromosome"/>
</dbReference>
<dbReference type="SUPFAM" id="SSF48452">
    <property type="entry name" value="TPR-like"/>
    <property type="match status" value="1"/>
</dbReference>
<dbReference type="Pfam" id="PF06041">
    <property type="entry name" value="DUF924"/>
    <property type="match status" value="1"/>
</dbReference>
<organism evidence="1 2">
    <name type="scientific">Serratia proteamaculans</name>
    <dbReference type="NCBI Taxonomy" id="28151"/>
    <lineage>
        <taxon>Bacteria</taxon>
        <taxon>Pseudomonadati</taxon>
        <taxon>Pseudomonadota</taxon>
        <taxon>Gammaproteobacteria</taxon>
        <taxon>Enterobacterales</taxon>
        <taxon>Yersiniaceae</taxon>
        <taxon>Serratia</taxon>
    </lineage>
</organism>
<protein>
    <submittedName>
        <fullName evidence="1">DUF924 family protein</fullName>
    </submittedName>
</protein>
<dbReference type="Gene3D" id="1.20.58.320">
    <property type="entry name" value="TPR-like"/>
    <property type="match status" value="1"/>
</dbReference>
<reference evidence="1 2" key="1">
    <citation type="submission" date="2019-11" db="EMBL/GenBank/DDBJ databases">
        <title>The Phosphoenolpyruvate Phosphotransferase System Regulates Serratia proteamaculans 336X Biofilm Formation and Wheat Roots colonization.</title>
        <authorList>
            <person name="Liu F."/>
        </authorList>
    </citation>
    <scope>NUCLEOTIDE SEQUENCE [LARGE SCALE GENOMIC DNA]</scope>
    <source>
        <strain evidence="1 2">336X</strain>
    </source>
</reference>
<evidence type="ECO:0000313" key="2">
    <source>
        <dbReference type="Proteomes" id="UP000381260"/>
    </source>
</evidence>
<dbReference type="Gene3D" id="1.25.40.10">
    <property type="entry name" value="Tetratricopeptide repeat domain"/>
    <property type="match status" value="1"/>
</dbReference>
<proteinExistence type="predicted"/>
<gene>
    <name evidence="1" type="ORF">GHV41_02470</name>
</gene>
<accession>A0A5Q2V6K6</accession>
<name>A0A5Q2V6K6_SERPR</name>
<sequence>MHRQVLDFWFDEIEPALWFKKDDEFDRLLHTRFGQIWQAAAAGELAHWRETIEGRLAEVIVLDQFSRNLFRGTPSSFASDCMALVLAQEAIRSGQCEQLSKEQRGFLYLPFMHSESALIHQQALALYTELDNGDQLEFELRHKAIIDRFGRYPHRNAILGRVSTAEEEAFLLLPGSGF</sequence>